<feature type="transmembrane region" description="Helical" evidence="1">
    <location>
        <begin position="6"/>
        <end position="28"/>
    </location>
</feature>
<protein>
    <submittedName>
        <fullName evidence="2">Membrane protein</fullName>
    </submittedName>
</protein>
<reference evidence="2 3" key="1">
    <citation type="submission" date="2015-02" db="EMBL/GenBank/DDBJ databases">
        <title>Genome sequene of Rhodovulum sulfidophilum DSM 2351.</title>
        <authorList>
            <person name="Nagao N."/>
        </authorList>
    </citation>
    <scope>NUCLEOTIDE SEQUENCE [LARGE SCALE GENOMIC DNA]</scope>
    <source>
        <strain evidence="2 3">DSM 2351</strain>
    </source>
</reference>
<dbReference type="InterPro" id="IPR009045">
    <property type="entry name" value="Zn_M74/Hedgehog-like"/>
</dbReference>
<organism evidence="2 3">
    <name type="scientific">Rhodovulum sulfidophilum</name>
    <name type="common">Rhodobacter sulfidophilus</name>
    <dbReference type="NCBI Taxonomy" id="35806"/>
    <lineage>
        <taxon>Bacteria</taxon>
        <taxon>Pseudomonadati</taxon>
        <taxon>Pseudomonadota</taxon>
        <taxon>Alphaproteobacteria</taxon>
        <taxon>Rhodobacterales</taxon>
        <taxon>Paracoccaceae</taxon>
        <taxon>Rhodovulum</taxon>
    </lineage>
</organism>
<dbReference type="eggNOG" id="ENOG502Z81J">
    <property type="taxonomic scope" value="Bacteria"/>
</dbReference>
<proteinExistence type="predicted"/>
<dbReference type="Proteomes" id="UP000064912">
    <property type="component" value="Chromosome"/>
</dbReference>
<evidence type="ECO:0000313" key="3">
    <source>
        <dbReference type="Proteomes" id="UP000064912"/>
    </source>
</evidence>
<gene>
    <name evidence="2" type="ORF">NHU_03835</name>
</gene>
<keyword evidence="1" id="KW-0472">Membrane</keyword>
<keyword evidence="1" id="KW-0812">Transmembrane</keyword>
<dbReference type="AlphaFoldDB" id="A0A0D6B885"/>
<evidence type="ECO:0000256" key="1">
    <source>
        <dbReference type="SAM" id="Phobius"/>
    </source>
</evidence>
<sequence length="248" mass="27548">MLRSLLHIGVIVFLTLLTQIGGIAWLMALAFRRTLLAFILFYVGLSAAAVWIAPGFGRVALSCVERGPLAAQSWISCALNRNYVTPELADVLSDTAAEMDRRHPGTITLFLDANFPFLDGFPLLPHLSHDDGEKADLAFYYADPSGYRPGAVRSPIGYFAFDQGPTDCPSAWPTLRWDFAALQPLWRDYRLEPDRNRAVLDVLSKDTRVGRIFIEPHLAESLGATGDVIGFQGCRAARHDDHIHLQLR</sequence>
<keyword evidence="1" id="KW-1133">Transmembrane helix</keyword>
<dbReference type="EMBL" id="AP014800">
    <property type="protein sequence ID" value="BAQ70959.1"/>
    <property type="molecule type" value="Genomic_DNA"/>
</dbReference>
<dbReference type="Gene3D" id="3.30.1380.10">
    <property type="match status" value="1"/>
</dbReference>
<evidence type="ECO:0000313" key="2">
    <source>
        <dbReference type="EMBL" id="BAQ70959.1"/>
    </source>
</evidence>
<dbReference type="PATRIC" id="fig|35806.4.peg.3932"/>
<dbReference type="SUPFAM" id="SSF55166">
    <property type="entry name" value="Hedgehog/DD-peptidase"/>
    <property type="match status" value="1"/>
</dbReference>
<dbReference type="KEGG" id="rsu:NHU_03835"/>
<name>A0A0D6B885_RHOSU</name>
<feature type="transmembrane region" description="Helical" evidence="1">
    <location>
        <begin position="35"/>
        <end position="53"/>
    </location>
</feature>
<accession>A0A0D6B885</accession>